<protein>
    <recommendedName>
        <fullName evidence="5">Arsenite methyltransferase</fullName>
        <ecNumber evidence="4">2.1.1.137</ecNumber>
    </recommendedName>
</protein>
<dbReference type="InterPro" id="IPR025714">
    <property type="entry name" value="Methyltranfer_dom"/>
</dbReference>
<dbReference type="OMA" id="AWAACYG"/>
<dbReference type="EMBL" id="KB203149">
    <property type="protein sequence ID" value="ESO86182.1"/>
    <property type="molecule type" value="Genomic_DNA"/>
</dbReference>
<feature type="non-terminal residue" evidence="10">
    <location>
        <position position="1"/>
    </location>
</feature>
<accession>V3ZPB2</accession>
<feature type="non-terminal residue" evidence="10">
    <location>
        <position position="283"/>
    </location>
</feature>
<dbReference type="Pfam" id="PF13847">
    <property type="entry name" value="Methyltransf_31"/>
    <property type="match status" value="1"/>
</dbReference>
<dbReference type="GO" id="GO:0030791">
    <property type="term" value="F:arsenite methyltransferase activity"/>
    <property type="evidence" value="ECO:0007669"/>
    <property type="project" value="UniProtKB-EC"/>
</dbReference>
<sequence>ESVRDLIRQLHPEILKRNYGSAFIVPDKIEGCKILDFGCGAGGMAYVLSKLVGPKGHITAVDISPNLINEANKTLEYHREKWGFENSNVEFTVANVENFDEVEHLEGKMDMVLSYGVICLCPNKREVFENIYRLLKVGGELSLSDIYADRDRPEEILQNLRLISVGTACSMRWDEMIELATSVGFTKPYLVGAAPLEFQNKDLHKETGKLYVSSVIWRMFKLPKDVTSTAAEVTYNGNIPRCGDSYFWDINTVFKKGESIVVDAGLVTILSNTRFKDSFTFKP</sequence>
<evidence type="ECO:0000256" key="1">
    <source>
        <dbReference type="ARBA" id="ARBA00022679"/>
    </source>
</evidence>
<dbReference type="STRING" id="225164.V3ZPB2"/>
<dbReference type="OrthoDB" id="8300214at2759"/>
<evidence type="ECO:0000256" key="5">
    <source>
        <dbReference type="ARBA" id="ARBA00034545"/>
    </source>
</evidence>
<proteinExistence type="inferred from homology"/>
<evidence type="ECO:0000256" key="3">
    <source>
        <dbReference type="ARBA" id="ARBA00034487"/>
    </source>
</evidence>
<organism evidence="10 11">
    <name type="scientific">Lottia gigantea</name>
    <name type="common">Giant owl limpet</name>
    <dbReference type="NCBI Taxonomy" id="225164"/>
    <lineage>
        <taxon>Eukaryota</taxon>
        <taxon>Metazoa</taxon>
        <taxon>Spiralia</taxon>
        <taxon>Lophotrochozoa</taxon>
        <taxon>Mollusca</taxon>
        <taxon>Gastropoda</taxon>
        <taxon>Patellogastropoda</taxon>
        <taxon>Lottioidea</taxon>
        <taxon>Lottiidae</taxon>
        <taxon>Lottia</taxon>
    </lineage>
</organism>
<dbReference type="SUPFAM" id="SSF53335">
    <property type="entry name" value="S-adenosyl-L-methionine-dependent methyltransferases"/>
    <property type="match status" value="1"/>
</dbReference>
<dbReference type="EC" id="2.1.1.137" evidence="4"/>
<comment type="catalytic activity">
    <reaction evidence="6">
        <text>arsenic triglutathione + [thioredoxin]-dithiol + S-adenosyl-L-methionine + 2 H2O = methylarsonous acid + [thioredoxin]-disulfide + 3 glutathione + S-adenosyl-L-homocysteine + H(+)</text>
        <dbReference type="Rhea" id="RHEA:69460"/>
        <dbReference type="Rhea" id="RHEA-COMP:10698"/>
        <dbReference type="Rhea" id="RHEA-COMP:10700"/>
        <dbReference type="ChEBI" id="CHEBI:15377"/>
        <dbReference type="ChEBI" id="CHEBI:15378"/>
        <dbReference type="ChEBI" id="CHEBI:17826"/>
        <dbReference type="ChEBI" id="CHEBI:29950"/>
        <dbReference type="ChEBI" id="CHEBI:50058"/>
        <dbReference type="ChEBI" id="CHEBI:57856"/>
        <dbReference type="ChEBI" id="CHEBI:57925"/>
        <dbReference type="ChEBI" id="CHEBI:59789"/>
        <dbReference type="ChEBI" id="CHEBI:183640"/>
        <dbReference type="EC" id="2.1.1.137"/>
    </reaction>
</comment>
<dbReference type="PANTHER" id="PTHR43675:SF8">
    <property type="entry name" value="ARSENITE METHYLTRANSFERASE"/>
    <property type="match status" value="1"/>
</dbReference>
<comment type="catalytic activity">
    <reaction evidence="7">
        <text>arsenic triglutathione + 2 [thioredoxin]-dithiol + 2 S-adenosyl-L-methionine + H2O = dimethylarsinous acid + 2 [thioredoxin]-disulfide + 3 glutathione + 2 S-adenosyl-L-homocysteine + 2 H(+)</text>
        <dbReference type="Rhea" id="RHEA:69464"/>
        <dbReference type="Rhea" id="RHEA-COMP:10698"/>
        <dbReference type="Rhea" id="RHEA-COMP:10700"/>
        <dbReference type="ChEBI" id="CHEBI:15377"/>
        <dbReference type="ChEBI" id="CHEBI:15378"/>
        <dbReference type="ChEBI" id="CHEBI:23808"/>
        <dbReference type="ChEBI" id="CHEBI:29950"/>
        <dbReference type="ChEBI" id="CHEBI:50058"/>
        <dbReference type="ChEBI" id="CHEBI:57856"/>
        <dbReference type="ChEBI" id="CHEBI:57925"/>
        <dbReference type="ChEBI" id="CHEBI:59789"/>
        <dbReference type="ChEBI" id="CHEBI:183640"/>
        <dbReference type="EC" id="2.1.1.137"/>
    </reaction>
</comment>
<dbReference type="RefSeq" id="XP_009063093.1">
    <property type="nucleotide sequence ID" value="XM_009064845.1"/>
</dbReference>
<gene>
    <name evidence="10" type="ORF">LOTGIDRAFT_65150</name>
</gene>
<evidence type="ECO:0000259" key="9">
    <source>
        <dbReference type="Pfam" id="PF13847"/>
    </source>
</evidence>
<dbReference type="Gene3D" id="3.40.5.100">
    <property type="match status" value="1"/>
</dbReference>
<name>V3ZPB2_LOTGI</name>
<dbReference type="InterPro" id="IPR029063">
    <property type="entry name" value="SAM-dependent_MTases_sf"/>
</dbReference>
<evidence type="ECO:0000256" key="7">
    <source>
        <dbReference type="ARBA" id="ARBA00047943"/>
    </source>
</evidence>
<dbReference type="Proteomes" id="UP000030746">
    <property type="component" value="Unassembled WGS sequence"/>
</dbReference>
<reference evidence="10 11" key="1">
    <citation type="journal article" date="2013" name="Nature">
        <title>Insights into bilaterian evolution from three spiralian genomes.</title>
        <authorList>
            <person name="Simakov O."/>
            <person name="Marletaz F."/>
            <person name="Cho S.J."/>
            <person name="Edsinger-Gonzales E."/>
            <person name="Havlak P."/>
            <person name="Hellsten U."/>
            <person name="Kuo D.H."/>
            <person name="Larsson T."/>
            <person name="Lv J."/>
            <person name="Arendt D."/>
            <person name="Savage R."/>
            <person name="Osoegawa K."/>
            <person name="de Jong P."/>
            <person name="Grimwood J."/>
            <person name="Chapman J.A."/>
            <person name="Shapiro H."/>
            <person name="Aerts A."/>
            <person name="Otillar R.P."/>
            <person name="Terry A.Y."/>
            <person name="Boore J.L."/>
            <person name="Grigoriev I.V."/>
            <person name="Lindberg D.R."/>
            <person name="Seaver E.C."/>
            <person name="Weisblat D.A."/>
            <person name="Putnam N.H."/>
            <person name="Rokhsar D.S."/>
        </authorList>
    </citation>
    <scope>NUCLEOTIDE SEQUENCE [LARGE SCALE GENOMIC DNA]</scope>
</reference>
<keyword evidence="1" id="KW-0808">Transferase</keyword>
<evidence type="ECO:0000256" key="6">
    <source>
        <dbReference type="ARBA" id="ARBA00047941"/>
    </source>
</evidence>
<keyword evidence="2" id="KW-0949">S-adenosyl-L-methionine</keyword>
<comment type="similarity">
    <text evidence="3">Belongs to the methyltransferase superfamily. Arsenite methyltransferase family.</text>
</comment>
<dbReference type="CTD" id="20251729"/>
<evidence type="ECO:0000313" key="11">
    <source>
        <dbReference type="Proteomes" id="UP000030746"/>
    </source>
</evidence>
<keyword evidence="11" id="KW-1185">Reference proteome</keyword>
<comment type="catalytic activity">
    <reaction evidence="8">
        <text>arsenic triglutathione + 3 [thioredoxin]-dithiol + 3 S-adenosyl-L-methionine = trimethylarsine + 3 [thioredoxin]-disulfide + 3 glutathione + 3 S-adenosyl-L-homocysteine + 3 H(+)</text>
        <dbReference type="Rhea" id="RHEA:69432"/>
        <dbReference type="Rhea" id="RHEA-COMP:10698"/>
        <dbReference type="Rhea" id="RHEA-COMP:10700"/>
        <dbReference type="ChEBI" id="CHEBI:15378"/>
        <dbReference type="ChEBI" id="CHEBI:27130"/>
        <dbReference type="ChEBI" id="CHEBI:29950"/>
        <dbReference type="ChEBI" id="CHEBI:50058"/>
        <dbReference type="ChEBI" id="CHEBI:57856"/>
        <dbReference type="ChEBI" id="CHEBI:57925"/>
        <dbReference type="ChEBI" id="CHEBI:59789"/>
        <dbReference type="ChEBI" id="CHEBI:183640"/>
        <dbReference type="EC" id="2.1.1.137"/>
    </reaction>
</comment>
<dbReference type="Gene3D" id="3.40.50.150">
    <property type="entry name" value="Vaccinia Virus protein VP39"/>
    <property type="match status" value="1"/>
</dbReference>
<dbReference type="InterPro" id="IPR026669">
    <property type="entry name" value="Arsenite_MeTrfase-like"/>
</dbReference>
<evidence type="ECO:0000313" key="10">
    <source>
        <dbReference type="EMBL" id="ESO86182.1"/>
    </source>
</evidence>
<evidence type="ECO:0000256" key="8">
    <source>
        <dbReference type="ARBA" id="ARBA00048428"/>
    </source>
</evidence>
<dbReference type="HOGENOM" id="CLU_052868_0_1_1"/>
<dbReference type="CDD" id="cd02440">
    <property type="entry name" value="AdoMet_MTases"/>
    <property type="match status" value="1"/>
</dbReference>
<dbReference type="GeneID" id="20251729"/>
<evidence type="ECO:0000256" key="4">
    <source>
        <dbReference type="ARBA" id="ARBA00034521"/>
    </source>
</evidence>
<dbReference type="AlphaFoldDB" id="V3ZPB2"/>
<dbReference type="PANTHER" id="PTHR43675">
    <property type="entry name" value="ARSENITE METHYLTRANSFERASE"/>
    <property type="match status" value="1"/>
</dbReference>
<feature type="domain" description="Methyltransferase" evidence="9">
    <location>
        <begin position="30"/>
        <end position="164"/>
    </location>
</feature>
<dbReference type="KEGG" id="lgi:LOTGIDRAFT_65150"/>
<evidence type="ECO:0000256" key="2">
    <source>
        <dbReference type="ARBA" id="ARBA00022691"/>
    </source>
</evidence>